<protein>
    <submittedName>
        <fullName evidence="2">Nucleotide exchange factor GrpE</fullName>
    </submittedName>
</protein>
<comment type="caution">
    <text evidence="2">The sequence shown here is derived from an EMBL/GenBank/DDBJ whole genome shotgun (WGS) entry which is preliminary data.</text>
</comment>
<dbReference type="Gene3D" id="2.30.22.10">
    <property type="entry name" value="Head domain of nucleotide exchange factor GrpE"/>
    <property type="match status" value="1"/>
</dbReference>
<organism evidence="2 3">
    <name type="scientific">Sulfobacillus acidophilus</name>
    <dbReference type="NCBI Taxonomy" id="53633"/>
    <lineage>
        <taxon>Bacteria</taxon>
        <taxon>Bacillati</taxon>
        <taxon>Bacillota</taxon>
        <taxon>Clostridia</taxon>
        <taxon>Eubacteriales</taxon>
        <taxon>Clostridiales Family XVII. Incertae Sedis</taxon>
        <taxon>Sulfobacillus</taxon>
    </lineage>
</organism>
<evidence type="ECO:0000256" key="1">
    <source>
        <dbReference type="ARBA" id="ARBA00023186"/>
    </source>
</evidence>
<keyword evidence="1" id="KW-0143">Chaperone</keyword>
<name>A0A2T2WKF9_9FIRM</name>
<dbReference type="Proteomes" id="UP000241848">
    <property type="component" value="Unassembled WGS sequence"/>
</dbReference>
<dbReference type="GO" id="GO:0042803">
    <property type="term" value="F:protein homodimerization activity"/>
    <property type="evidence" value="ECO:0007669"/>
    <property type="project" value="InterPro"/>
</dbReference>
<dbReference type="SUPFAM" id="SSF51064">
    <property type="entry name" value="Head domain of nucleotide exchange factor GrpE"/>
    <property type="match status" value="1"/>
</dbReference>
<dbReference type="GO" id="GO:0000774">
    <property type="term" value="F:adenyl-nucleotide exchange factor activity"/>
    <property type="evidence" value="ECO:0007669"/>
    <property type="project" value="InterPro"/>
</dbReference>
<dbReference type="GO" id="GO:0006457">
    <property type="term" value="P:protein folding"/>
    <property type="evidence" value="ECO:0007669"/>
    <property type="project" value="InterPro"/>
</dbReference>
<evidence type="ECO:0000313" key="3">
    <source>
        <dbReference type="Proteomes" id="UP000241848"/>
    </source>
</evidence>
<dbReference type="InterPro" id="IPR009012">
    <property type="entry name" value="GrpE_head"/>
</dbReference>
<reference evidence="2 3" key="1">
    <citation type="journal article" date="2014" name="BMC Genomics">
        <title>Comparison of environmental and isolate Sulfobacillus genomes reveals diverse carbon, sulfur, nitrogen, and hydrogen metabolisms.</title>
        <authorList>
            <person name="Justice N.B."/>
            <person name="Norman A."/>
            <person name="Brown C.T."/>
            <person name="Singh A."/>
            <person name="Thomas B.C."/>
            <person name="Banfield J.F."/>
        </authorList>
    </citation>
    <scope>NUCLEOTIDE SEQUENCE [LARGE SCALE GENOMIC DNA]</scope>
    <source>
        <strain evidence="2">AMDSBA3</strain>
    </source>
</reference>
<dbReference type="AlphaFoldDB" id="A0A2T2WKF9"/>
<dbReference type="GO" id="GO:0051087">
    <property type="term" value="F:protein-folding chaperone binding"/>
    <property type="evidence" value="ECO:0007669"/>
    <property type="project" value="InterPro"/>
</dbReference>
<dbReference type="Pfam" id="PF01025">
    <property type="entry name" value="GrpE"/>
    <property type="match status" value="1"/>
</dbReference>
<gene>
    <name evidence="2" type="primary">grpE</name>
    <name evidence="2" type="ORF">C7B45_05870</name>
</gene>
<dbReference type="EMBL" id="PXYV01000013">
    <property type="protein sequence ID" value="PSR22723.1"/>
    <property type="molecule type" value="Genomic_DNA"/>
</dbReference>
<accession>A0A2T2WKF9</accession>
<proteinExistence type="predicted"/>
<sequence>MMARKAMQWPWQRSDYRTAQQAEYDQRIERLNQRVDALYTEISHQTTILEQVPKIARIVVKSSGVLDDLLAQAESDKSAHEASDQARELILNQTAEYLMRWVDELSRAVMHQNQSDLWSDTHHVWLKQATAALEKMGFIEIPVLGKLFDPKVAQAVGTVVDTEHPPYVVVEVVERGYLRADQLWRRAAVITVAPLTEKGEEI</sequence>
<evidence type="ECO:0000313" key="2">
    <source>
        <dbReference type="EMBL" id="PSR22723.1"/>
    </source>
</evidence>
<dbReference type="InterPro" id="IPR000740">
    <property type="entry name" value="GrpE"/>
</dbReference>